<comment type="caution">
    <text evidence="1">The sequence shown here is derived from an EMBL/GenBank/DDBJ whole genome shotgun (WGS) entry which is preliminary data.</text>
</comment>
<dbReference type="Gene3D" id="3.90.550.20">
    <property type="match status" value="1"/>
</dbReference>
<sequence>TSFFRPSPPRPAYIVPNIVHYVWFSDGYTPLRLHHFLSLKSAYVHIRPDVILFHCDHEPTGYWWKFARKTIKKLRIVKLRPPSTIFGNAIVRPEHMSDVARIEILMDQGGIYLDTDVIALKSFDPLRVYNTTLGLEYDGQPGRLNNGVIVATKNAEFLRVWYDTYRNFTKREWDYHDSIVPYNLQFSHPQLVHVERGTINYPGGKELDLIYKGRYDWSRNYAIHLWYRLHEFEHSITSIKTMDTTFGEVARFVLFGNATKA</sequence>
<accession>A0AAD9P3F2</accession>
<evidence type="ECO:0008006" key="3">
    <source>
        <dbReference type="Google" id="ProtNLM"/>
    </source>
</evidence>
<dbReference type="PANTHER" id="PTHR46830">
    <property type="entry name" value="TRANSFERASE, PUTATIVE-RELATED"/>
    <property type="match status" value="1"/>
</dbReference>
<dbReference type="Pfam" id="PF04488">
    <property type="entry name" value="Gly_transf_sug"/>
    <property type="match status" value="1"/>
</dbReference>
<evidence type="ECO:0000313" key="1">
    <source>
        <dbReference type="EMBL" id="KAK2187230.1"/>
    </source>
</evidence>
<organism evidence="1 2">
    <name type="scientific">Ridgeia piscesae</name>
    <name type="common">Tubeworm</name>
    <dbReference type="NCBI Taxonomy" id="27915"/>
    <lineage>
        <taxon>Eukaryota</taxon>
        <taxon>Metazoa</taxon>
        <taxon>Spiralia</taxon>
        <taxon>Lophotrochozoa</taxon>
        <taxon>Annelida</taxon>
        <taxon>Polychaeta</taxon>
        <taxon>Sedentaria</taxon>
        <taxon>Canalipalpata</taxon>
        <taxon>Sabellida</taxon>
        <taxon>Siboglinidae</taxon>
        <taxon>Ridgeia</taxon>
    </lineage>
</organism>
<dbReference type="SUPFAM" id="SSF53448">
    <property type="entry name" value="Nucleotide-diphospho-sugar transferases"/>
    <property type="match status" value="1"/>
</dbReference>
<gene>
    <name evidence="1" type="ORF">NP493_172g01030</name>
</gene>
<dbReference type="EMBL" id="JAODUO010000173">
    <property type="protein sequence ID" value="KAK2187230.1"/>
    <property type="molecule type" value="Genomic_DNA"/>
</dbReference>
<dbReference type="PANTHER" id="PTHR46830:SF2">
    <property type="entry name" value="ALPHA-1,4-N-ACETYLGLUCOSAMINYLTRANSFERASE"/>
    <property type="match status" value="1"/>
</dbReference>
<dbReference type="InterPro" id="IPR007577">
    <property type="entry name" value="GlycoTrfase_DXD_sugar-bd_CS"/>
</dbReference>
<dbReference type="InterPro" id="IPR029044">
    <property type="entry name" value="Nucleotide-diphossugar_trans"/>
</dbReference>
<proteinExistence type="predicted"/>
<name>A0AAD9P3F2_RIDPI</name>
<protein>
    <recommendedName>
        <fullName evidence="3">Glycosyltransferase</fullName>
    </recommendedName>
</protein>
<reference evidence="1" key="1">
    <citation type="journal article" date="2023" name="Mol. Biol. Evol.">
        <title>Third-Generation Sequencing Reveals the Adaptive Role of the Epigenome in Three Deep-Sea Polychaetes.</title>
        <authorList>
            <person name="Perez M."/>
            <person name="Aroh O."/>
            <person name="Sun Y."/>
            <person name="Lan Y."/>
            <person name="Juniper S.K."/>
            <person name="Young C.R."/>
            <person name="Angers B."/>
            <person name="Qian P.Y."/>
        </authorList>
    </citation>
    <scope>NUCLEOTIDE SEQUENCE</scope>
    <source>
        <strain evidence="1">R07B-5</strain>
    </source>
</reference>
<dbReference type="AlphaFoldDB" id="A0AAD9P3F2"/>
<dbReference type="Proteomes" id="UP001209878">
    <property type="component" value="Unassembled WGS sequence"/>
</dbReference>
<evidence type="ECO:0000313" key="2">
    <source>
        <dbReference type="Proteomes" id="UP001209878"/>
    </source>
</evidence>
<feature type="non-terminal residue" evidence="1">
    <location>
        <position position="1"/>
    </location>
</feature>
<keyword evidence="2" id="KW-1185">Reference proteome</keyword>